<evidence type="ECO:0000313" key="2">
    <source>
        <dbReference type="EMBL" id="GFR68584.1"/>
    </source>
</evidence>
<accession>A0AAV4F6A5</accession>
<proteinExistence type="predicted"/>
<dbReference type="EMBL" id="BMAT01004125">
    <property type="protein sequence ID" value="GFR68584.1"/>
    <property type="molecule type" value="Genomic_DNA"/>
</dbReference>
<organism evidence="2 3">
    <name type="scientific">Elysia marginata</name>
    <dbReference type="NCBI Taxonomy" id="1093978"/>
    <lineage>
        <taxon>Eukaryota</taxon>
        <taxon>Metazoa</taxon>
        <taxon>Spiralia</taxon>
        <taxon>Lophotrochozoa</taxon>
        <taxon>Mollusca</taxon>
        <taxon>Gastropoda</taxon>
        <taxon>Heterobranchia</taxon>
        <taxon>Euthyneura</taxon>
        <taxon>Panpulmonata</taxon>
        <taxon>Sacoglossa</taxon>
        <taxon>Placobranchoidea</taxon>
        <taxon>Plakobranchidae</taxon>
        <taxon>Elysia</taxon>
    </lineage>
</organism>
<comment type="caution">
    <text evidence="2">The sequence shown here is derived from an EMBL/GenBank/DDBJ whole genome shotgun (WGS) entry which is preliminary data.</text>
</comment>
<evidence type="ECO:0000256" key="1">
    <source>
        <dbReference type="SAM" id="MobiDB-lite"/>
    </source>
</evidence>
<protein>
    <submittedName>
        <fullName evidence="2">Uncharacterized protein</fullName>
    </submittedName>
</protein>
<reference evidence="2 3" key="1">
    <citation type="journal article" date="2021" name="Elife">
        <title>Chloroplast acquisition without the gene transfer in kleptoplastic sea slugs, Plakobranchus ocellatus.</title>
        <authorList>
            <person name="Maeda T."/>
            <person name="Takahashi S."/>
            <person name="Yoshida T."/>
            <person name="Shimamura S."/>
            <person name="Takaki Y."/>
            <person name="Nagai Y."/>
            <person name="Toyoda A."/>
            <person name="Suzuki Y."/>
            <person name="Arimoto A."/>
            <person name="Ishii H."/>
            <person name="Satoh N."/>
            <person name="Nishiyama T."/>
            <person name="Hasebe M."/>
            <person name="Maruyama T."/>
            <person name="Minagawa J."/>
            <person name="Obokata J."/>
            <person name="Shigenobu S."/>
        </authorList>
    </citation>
    <scope>NUCLEOTIDE SEQUENCE [LARGE SCALE GENOMIC DNA]</scope>
</reference>
<dbReference type="AlphaFoldDB" id="A0AAV4F6A5"/>
<feature type="region of interest" description="Disordered" evidence="1">
    <location>
        <begin position="61"/>
        <end position="84"/>
    </location>
</feature>
<name>A0AAV4F6A5_9GAST</name>
<gene>
    <name evidence="2" type="ORF">ElyMa_002025400</name>
</gene>
<sequence length="84" mass="9400">MEKPKPVKRTNTCKNLKGVEVRNFACDIKKEATNIKQLDTGVMLGAFNPSLRAIQDKYAPPRTRTVTHRPSGLSSMDERAAQRS</sequence>
<dbReference type="Proteomes" id="UP000762676">
    <property type="component" value="Unassembled WGS sequence"/>
</dbReference>
<keyword evidence="3" id="KW-1185">Reference proteome</keyword>
<evidence type="ECO:0000313" key="3">
    <source>
        <dbReference type="Proteomes" id="UP000762676"/>
    </source>
</evidence>